<gene>
    <name evidence="9" type="ORF">WJX84_010946</name>
</gene>
<dbReference type="GO" id="GO:0046872">
    <property type="term" value="F:metal ion binding"/>
    <property type="evidence" value="ECO:0007669"/>
    <property type="project" value="UniProtKB-KW"/>
</dbReference>
<feature type="binding site" evidence="8">
    <location>
        <position position="50"/>
    </location>
    <ligand>
        <name>Mg(2+)</name>
        <dbReference type="ChEBI" id="CHEBI:18420"/>
    </ligand>
</feature>
<organism evidence="9 10">
    <name type="scientific">Apatococcus fuscideae</name>
    <dbReference type="NCBI Taxonomy" id="2026836"/>
    <lineage>
        <taxon>Eukaryota</taxon>
        <taxon>Viridiplantae</taxon>
        <taxon>Chlorophyta</taxon>
        <taxon>core chlorophytes</taxon>
        <taxon>Trebouxiophyceae</taxon>
        <taxon>Chlorellales</taxon>
        <taxon>Chlorellaceae</taxon>
        <taxon>Apatococcus</taxon>
    </lineage>
</organism>
<evidence type="ECO:0000256" key="4">
    <source>
        <dbReference type="ARBA" id="ARBA00022842"/>
    </source>
</evidence>
<feature type="active site" description="Proton donor" evidence="7">
    <location>
        <position position="50"/>
    </location>
</feature>
<dbReference type="PANTHER" id="PTHR10190:SF16">
    <property type="entry name" value="DEVELOPMENTAL PROTEIN EYES ABSENT"/>
    <property type="match status" value="1"/>
</dbReference>
<evidence type="ECO:0000256" key="8">
    <source>
        <dbReference type="PIRSR" id="PIRSR628472-2"/>
    </source>
</evidence>
<comment type="cofactor">
    <cofactor evidence="8">
        <name>Mg(2+)</name>
        <dbReference type="ChEBI" id="CHEBI:18420"/>
    </cofactor>
    <text evidence="8">Binds 1 Mg(2+) ion per subunit.</text>
</comment>
<proteinExistence type="inferred from homology"/>
<feature type="binding site" evidence="8">
    <location>
        <position position="48"/>
    </location>
    <ligand>
        <name>Mg(2+)</name>
        <dbReference type="ChEBI" id="CHEBI:18420"/>
    </ligand>
</feature>
<keyword evidence="8" id="KW-0479">Metal-binding</keyword>
<keyword evidence="5" id="KW-0904">Protein phosphatase</keyword>
<evidence type="ECO:0000313" key="10">
    <source>
        <dbReference type="Proteomes" id="UP001485043"/>
    </source>
</evidence>
<dbReference type="InterPro" id="IPR038102">
    <property type="entry name" value="EYA_dom_sf"/>
</dbReference>
<reference evidence="9 10" key="1">
    <citation type="journal article" date="2024" name="Nat. Commun.">
        <title>Phylogenomics reveals the evolutionary origins of lichenization in chlorophyte algae.</title>
        <authorList>
            <person name="Puginier C."/>
            <person name="Libourel C."/>
            <person name="Otte J."/>
            <person name="Skaloud P."/>
            <person name="Haon M."/>
            <person name="Grisel S."/>
            <person name="Petersen M."/>
            <person name="Berrin J.G."/>
            <person name="Delaux P.M."/>
            <person name="Dal Grande F."/>
            <person name="Keller J."/>
        </authorList>
    </citation>
    <scope>NUCLEOTIDE SEQUENCE [LARGE SCALE GENOMIC DNA]</scope>
    <source>
        <strain evidence="9 10">SAG 2523</strain>
    </source>
</reference>
<dbReference type="EC" id="3.1.3.48" evidence="2"/>
<evidence type="ECO:0000256" key="6">
    <source>
        <dbReference type="ARBA" id="ARBA00051722"/>
    </source>
</evidence>
<sequence length="308" mass="33586">MKQASTERSDPYARVFGSRYSKGCMPQSSLSKPVAAQSSPPDLVLVWDLDETLVTFHSLINGSFAAGAPLQVQEATLELGKRWEHAALDLLDTHFFYDELDGHNVEHIDDAGISRTGEGPNPIRQDGRAGSVAATWASVQQRYQQGIATLARQGQLLQDCTAAASAAPEAAATSAGAELPASRRVANILVSAGQLVATLAKLLLFRLDRFFPIQNIYSSAVHGKQECFSRIRQQFQHSAKFYAIGDSDEELWAAESQGWPFVQINTSESSWRSLQAQAISDPRQAASCVFQHPLAHLTSAILLSEYQL</sequence>
<evidence type="ECO:0000256" key="2">
    <source>
        <dbReference type="ARBA" id="ARBA00013064"/>
    </source>
</evidence>
<comment type="caution">
    <text evidence="9">The sequence shown here is derived from an EMBL/GenBank/DDBJ whole genome shotgun (WGS) entry which is preliminary data.</text>
</comment>
<accession>A0AAW1STC8</accession>
<dbReference type="Gene3D" id="3.40.50.12350">
    <property type="match status" value="1"/>
</dbReference>
<dbReference type="GO" id="GO:0004725">
    <property type="term" value="F:protein tyrosine phosphatase activity"/>
    <property type="evidence" value="ECO:0007669"/>
    <property type="project" value="UniProtKB-EC"/>
</dbReference>
<comment type="catalytic activity">
    <reaction evidence="6">
        <text>O-phospho-L-tyrosyl-[protein] + H2O = L-tyrosyl-[protein] + phosphate</text>
        <dbReference type="Rhea" id="RHEA:10684"/>
        <dbReference type="Rhea" id="RHEA-COMP:10136"/>
        <dbReference type="Rhea" id="RHEA-COMP:20101"/>
        <dbReference type="ChEBI" id="CHEBI:15377"/>
        <dbReference type="ChEBI" id="CHEBI:43474"/>
        <dbReference type="ChEBI" id="CHEBI:46858"/>
        <dbReference type="ChEBI" id="CHEBI:61978"/>
        <dbReference type="EC" id="3.1.3.48"/>
    </reaction>
</comment>
<dbReference type="Proteomes" id="UP001485043">
    <property type="component" value="Unassembled WGS sequence"/>
</dbReference>
<feature type="active site" description="Nucleophile" evidence="7">
    <location>
        <position position="48"/>
    </location>
</feature>
<keyword evidence="10" id="KW-1185">Reference proteome</keyword>
<dbReference type="AlphaFoldDB" id="A0AAW1STC8"/>
<dbReference type="GO" id="GO:0005634">
    <property type="term" value="C:nucleus"/>
    <property type="evidence" value="ECO:0007669"/>
    <property type="project" value="TreeGrafter"/>
</dbReference>
<dbReference type="SFLD" id="SFLDG01129">
    <property type="entry name" value="C1.5:_HAD__Beta-PGM__Phosphata"/>
    <property type="match status" value="1"/>
</dbReference>
<dbReference type="InterPro" id="IPR028472">
    <property type="entry name" value="EYA"/>
</dbReference>
<feature type="binding site" evidence="8">
    <location>
        <position position="246"/>
    </location>
    <ligand>
        <name>Mg(2+)</name>
        <dbReference type="ChEBI" id="CHEBI:18420"/>
    </ligand>
</feature>
<comment type="similarity">
    <text evidence="1">Belongs to the HAD-like hydrolase superfamily. EYA family.</text>
</comment>
<dbReference type="PANTHER" id="PTHR10190">
    <property type="entry name" value="EYES ABSENT"/>
    <property type="match status" value="1"/>
</dbReference>
<evidence type="ECO:0000256" key="5">
    <source>
        <dbReference type="ARBA" id="ARBA00022912"/>
    </source>
</evidence>
<dbReference type="GO" id="GO:0030154">
    <property type="term" value="P:cell differentiation"/>
    <property type="evidence" value="ECO:0007669"/>
    <property type="project" value="TreeGrafter"/>
</dbReference>
<evidence type="ECO:0000256" key="3">
    <source>
        <dbReference type="ARBA" id="ARBA00022801"/>
    </source>
</evidence>
<keyword evidence="3" id="KW-0378">Hydrolase</keyword>
<keyword evidence="4 8" id="KW-0460">Magnesium</keyword>
<name>A0AAW1STC8_9CHLO</name>
<dbReference type="SFLD" id="SFLDS00003">
    <property type="entry name" value="Haloacid_Dehalogenase"/>
    <property type="match status" value="1"/>
</dbReference>
<protein>
    <recommendedName>
        <fullName evidence="2">protein-tyrosine-phosphatase</fullName>
        <ecNumber evidence="2">3.1.3.48</ecNumber>
    </recommendedName>
</protein>
<evidence type="ECO:0000256" key="7">
    <source>
        <dbReference type="PIRSR" id="PIRSR628472-1"/>
    </source>
</evidence>
<dbReference type="InterPro" id="IPR036412">
    <property type="entry name" value="HAD-like_sf"/>
</dbReference>
<evidence type="ECO:0000313" key="9">
    <source>
        <dbReference type="EMBL" id="KAK9855488.1"/>
    </source>
</evidence>
<evidence type="ECO:0000256" key="1">
    <source>
        <dbReference type="ARBA" id="ARBA00010501"/>
    </source>
</evidence>
<dbReference type="SUPFAM" id="SSF56784">
    <property type="entry name" value="HAD-like"/>
    <property type="match status" value="1"/>
</dbReference>
<dbReference type="GO" id="GO:0045739">
    <property type="term" value="P:positive regulation of DNA repair"/>
    <property type="evidence" value="ECO:0007669"/>
    <property type="project" value="TreeGrafter"/>
</dbReference>
<dbReference type="EMBL" id="JALJOV010001052">
    <property type="protein sequence ID" value="KAK9855488.1"/>
    <property type="molecule type" value="Genomic_DNA"/>
</dbReference>